<evidence type="ECO:0000313" key="3">
    <source>
        <dbReference type="Proteomes" id="UP000198937"/>
    </source>
</evidence>
<protein>
    <recommendedName>
        <fullName evidence="1">CASTOR ACT domain-containing protein</fullName>
    </recommendedName>
</protein>
<feature type="domain" description="CASTOR ACT" evidence="1">
    <location>
        <begin position="38"/>
        <end position="100"/>
    </location>
</feature>
<dbReference type="EMBL" id="FMIA01000002">
    <property type="protein sequence ID" value="SCL65536.1"/>
    <property type="molecule type" value="Genomic_DNA"/>
</dbReference>
<dbReference type="AlphaFoldDB" id="A0A1C6VGT4"/>
<dbReference type="SUPFAM" id="SSF55021">
    <property type="entry name" value="ACT-like"/>
    <property type="match status" value="1"/>
</dbReference>
<proteinExistence type="predicted"/>
<evidence type="ECO:0000259" key="1">
    <source>
        <dbReference type="Pfam" id="PF13840"/>
    </source>
</evidence>
<gene>
    <name evidence="2" type="ORF">GA0070617_5794</name>
</gene>
<dbReference type="OrthoDB" id="5615858at2"/>
<dbReference type="InterPro" id="IPR045865">
    <property type="entry name" value="ACT-like_dom_sf"/>
</dbReference>
<dbReference type="STRING" id="683228.GA0070617_5794"/>
<dbReference type="Gene3D" id="3.30.2130.10">
    <property type="entry name" value="VC0802-like"/>
    <property type="match status" value="1"/>
</dbReference>
<dbReference type="InterPro" id="IPR027795">
    <property type="entry name" value="CASTOR_ACT_dom"/>
</dbReference>
<name>A0A1C6VGT4_9ACTN</name>
<organism evidence="2 3">
    <name type="scientific">Micromonospora yangpuensis</name>
    <dbReference type="NCBI Taxonomy" id="683228"/>
    <lineage>
        <taxon>Bacteria</taxon>
        <taxon>Bacillati</taxon>
        <taxon>Actinomycetota</taxon>
        <taxon>Actinomycetes</taxon>
        <taxon>Micromonosporales</taxon>
        <taxon>Micromonosporaceae</taxon>
        <taxon>Micromonospora</taxon>
    </lineage>
</organism>
<dbReference type="Proteomes" id="UP000198937">
    <property type="component" value="Unassembled WGS sequence"/>
</dbReference>
<reference evidence="2 3" key="1">
    <citation type="submission" date="2016-06" db="EMBL/GenBank/DDBJ databases">
        <authorList>
            <person name="Kjaerup R.B."/>
            <person name="Dalgaard T.S."/>
            <person name="Juul-Madsen H.R."/>
        </authorList>
    </citation>
    <scope>NUCLEOTIDE SEQUENCE [LARGE SCALE GENOMIC DNA]</scope>
    <source>
        <strain evidence="2 3">DSM 45577</strain>
    </source>
</reference>
<accession>A0A1C6VGT4</accession>
<keyword evidence="3" id="KW-1185">Reference proteome</keyword>
<dbReference type="Pfam" id="PF13840">
    <property type="entry name" value="ACT_7"/>
    <property type="match status" value="1"/>
</dbReference>
<evidence type="ECO:0000313" key="2">
    <source>
        <dbReference type="EMBL" id="SCL65536.1"/>
    </source>
</evidence>
<sequence>MELAADGSVPPAEWIALVRAPEGLTVIRPVAAGEKPAEGTWIALYTGDQAHPVDLPGMLSALLVPLAQAGVPVFVASTHHADLVLVPEDRRADALTALHDAGHTVAD</sequence>